<dbReference type="InterPro" id="IPR000836">
    <property type="entry name" value="PRTase_dom"/>
</dbReference>
<evidence type="ECO:0000313" key="3">
    <source>
        <dbReference type="Proteomes" id="UP000263094"/>
    </source>
</evidence>
<reference evidence="2 3" key="1">
    <citation type="submission" date="2018-08" db="EMBL/GenBank/DDBJ databases">
        <title>Isolation, diversity and antifungal activity of Actinobacteria from wheat.</title>
        <authorList>
            <person name="Han C."/>
        </authorList>
    </citation>
    <scope>NUCLEOTIDE SEQUENCE [LARGE SCALE GENOMIC DNA]</scope>
    <source>
        <strain evidence="2 3">NEAU-YY421</strain>
    </source>
</reference>
<protein>
    <submittedName>
        <fullName evidence="2">ComF family protein</fullName>
    </submittedName>
</protein>
<dbReference type="Gene3D" id="3.40.50.2020">
    <property type="match status" value="1"/>
</dbReference>
<proteinExistence type="inferred from homology"/>
<dbReference type="EMBL" id="QUAK01000095">
    <property type="protein sequence ID" value="RFU85365.1"/>
    <property type="molecule type" value="Genomic_DNA"/>
</dbReference>
<sequence>MRTIWRDVADLVLPLDCAGCGCARAVLCEACGEELWGQEARRVRPAPEPDGLPVVHAVAPYVDVVRSVLLAHKERGAMVLSDALGRALASAVAEGEAQPPARRGRRRPGRACPERSLVLVPVPSVRRAVRRRGHDPTRRMAIAAARRLRAAGTSAAVLSALRHRRAVADQSGLNSRERQANLRGALELAPGAARLLAGRRIVVVDDLMTTGASLAEAGRVVRLAQTWESTGKGRTRAAVVAASPDSFEINRN</sequence>
<gene>
    <name evidence="2" type="ORF">DY218_17780</name>
</gene>
<accession>A0A372M4B5</accession>
<keyword evidence="3" id="KW-1185">Reference proteome</keyword>
<comment type="caution">
    <text evidence="2">The sequence shown here is derived from an EMBL/GenBank/DDBJ whole genome shotgun (WGS) entry which is preliminary data.</text>
</comment>
<dbReference type="Proteomes" id="UP000263094">
    <property type="component" value="Unassembled WGS sequence"/>
</dbReference>
<dbReference type="PANTHER" id="PTHR47505:SF1">
    <property type="entry name" value="DNA UTILIZATION PROTEIN YHGH"/>
    <property type="match status" value="1"/>
</dbReference>
<dbReference type="CDD" id="cd06223">
    <property type="entry name" value="PRTases_typeI"/>
    <property type="match status" value="1"/>
</dbReference>
<name>A0A372M4B5_9ACTN</name>
<dbReference type="InterPro" id="IPR051910">
    <property type="entry name" value="ComF/GntX_DNA_util-trans"/>
</dbReference>
<evidence type="ECO:0000313" key="2">
    <source>
        <dbReference type="EMBL" id="RFU85365.1"/>
    </source>
</evidence>
<organism evidence="2 3">
    <name type="scientific">Streptomyces triticagri</name>
    <dbReference type="NCBI Taxonomy" id="2293568"/>
    <lineage>
        <taxon>Bacteria</taxon>
        <taxon>Bacillati</taxon>
        <taxon>Actinomycetota</taxon>
        <taxon>Actinomycetes</taxon>
        <taxon>Kitasatosporales</taxon>
        <taxon>Streptomycetaceae</taxon>
        <taxon>Streptomyces</taxon>
    </lineage>
</organism>
<dbReference type="RefSeq" id="WP_128557032.1">
    <property type="nucleotide sequence ID" value="NZ_QUAK01000095.1"/>
</dbReference>
<evidence type="ECO:0000256" key="1">
    <source>
        <dbReference type="ARBA" id="ARBA00008007"/>
    </source>
</evidence>
<dbReference type="OrthoDB" id="5244859at2"/>
<comment type="similarity">
    <text evidence="1">Belongs to the ComF/GntX family.</text>
</comment>
<dbReference type="SUPFAM" id="SSF53271">
    <property type="entry name" value="PRTase-like"/>
    <property type="match status" value="1"/>
</dbReference>
<dbReference type="PANTHER" id="PTHR47505">
    <property type="entry name" value="DNA UTILIZATION PROTEIN YHGH"/>
    <property type="match status" value="1"/>
</dbReference>
<dbReference type="InterPro" id="IPR029057">
    <property type="entry name" value="PRTase-like"/>
</dbReference>
<dbReference type="AlphaFoldDB" id="A0A372M4B5"/>